<keyword evidence="3" id="KW-0812">Transmembrane</keyword>
<evidence type="ECO:0000256" key="1">
    <source>
        <dbReference type="ARBA" id="ARBA00006464"/>
    </source>
</evidence>
<dbReference type="Pfam" id="PF02397">
    <property type="entry name" value="Bac_transf"/>
    <property type="match status" value="1"/>
</dbReference>
<feature type="region of interest" description="Disordered" evidence="2">
    <location>
        <begin position="28"/>
        <end position="85"/>
    </location>
</feature>
<comment type="similarity">
    <text evidence="1">Belongs to the bacterial sugar transferase family.</text>
</comment>
<accession>C8WL21</accession>
<dbReference type="EMBL" id="CP001726">
    <property type="protein sequence ID" value="ACV56400.1"/>
    <property type="molecule type" value="Genomic_DNA"/>
</dbReference>
<dbReference type="AlphaFoldDB" id="C8WL21"/>
<keyword evidence="6" id="KW-1185">Reference proteome</keyword>
<dbReference type="InterPro" id="IPR003362">
    <property type="entry name" value="Bact_transf"/>
</dbReference>
<dbReference type="PaxDb" id="479437-Elen_2444"/>
<feature type="compositionally biased region" description="Basic and acidic residues" evidence="2">
    <location>
        <begin position="52"/>
        <end position="74"/>
    </location>
</feature>
<evidence type="ECO:0000259" key="4">
    <source>
        <dbReference type="Pfam" id="PF02397"/>
    </source>
</evidence>
<keyword evidence="5" id="KW-0808">Transferase</keyword>
<protein>
    <submittedName>
        <fullName evidence="5">Undecaprenyl-phosphate galactose phosphotransferase</fullName>
        <ecNumber evidence="5">2.7.8.6</ecNumber>
    </submittedName>
</protein>
<keyword evidence="3" id="KW-1133">Transmembrane helix</keyword>
<organism evidence="5 6">
    <name type="scientific">Eggerthella lenta (strain ATCC 25559 / DSM 2243 / CCUG 17323 / JCM 9979 / KCTC 3265 / NCTC 11813 / VPI 0255 / 1899 B)</name>
    <name type="common">Eubacterium lentum</name>
    <dbReference type="NCBI Taxonomy" id="479437"/>
    <lineage>
        <taxon>Bacteria</taxon>
        <taxon>Bacillati</taxon>
        <taxon>Actinomycetota</taxon>
        <taxon>Coriobacteriia</taxon>
        <taxon>Eggerthellales</taxon>
        <taxon>Eggerthellaceae</taxon>
        <taxon>Eggerthella</taxon>
    </lineage>
</organism>
<dbReference type="STRING" id="479437.Elen_2444"/>
<feature type="transmembrane region" description="Helical" evidence="3">
    <location>
        <begin position="130"/>
        <end position="153"/>
    </location>
</feature>
<proteinExistence type="inferred from homology"/>
<evidence type="ECO:0000313" key="5">
    <source>
        <dbReference type="EMBL" id="ACV56400.1"/>
    </source>
</evidence>
<evidence type="ECO:0000313" key="6">
    <source>
        <dbReference type="Proteomes" id="UP000001377"/>
    </source>
</evidence>
<feature type="domain" description="Bacterial sugar transferase" evidence="4">
    <location>
        <begin position="125"/>
        <end position="317"/>
    </location>
</feature>
<keyword evidence="3" id="KW-0472">Membrane</keyword>
<evidence type="ECO:0000256" key="2">
    <source>
        <dbReference type="SAM" id="MobiDB-lite"/>
    </source>
</evidence>
<dbReference type="PANTHER" id="PTHR30576">
    <property type="entry name" value="COLANIC BIOSYNTHESIS UDP-GLUCOSE LIPID CARRIER TRANSFERASE"/>
    <property type="match status" value="1"/>
</dbReference>
<dbReference type="HOGENOM" id="CLU_024920_1_0_11"/>
<name>C8WL21_EGGLE</name>
<dbReference type="eggNOG" id="COG2148">
    <property type="taxonomic scope" value="Bacteria"/>
</dbReference>
<dbReference type="GO" id="GO:0047360">
    <property type="term" value="F:undecaprenyl-phosphate galactose phosphotransferase activity"/>
    <property type="evidence" value="ECO:0007669"/>
    <property type="project" value="UniProtKB-EC"/>
</dbReference>
<dbReference type="KEGG" id="ele:Elen_2444"/>
<dbReference type="EC" id="2.7.8.6" evidence="5"/>
<sequence length="323" mass="35366">MFERNPDKSIDVTADGAVALVDDFATAGEQEEISTPPMSDKRGYVKSSARVGECRPERSDSSGCHPERAKRVEGSRAAPAGTAYGSEPMAASDVAFLAPELVSEAEGPVPVPAPAEGRLGYRFVKRAFDIAFSLCAIAVLLVPSIVLCIAIRVESPGCPIYSQKRVGRIGRGGEVRAFDMYKFRSMHKDADERLAELAELNEADGPLFKIKDDPRVTRIGRFIRKHSIDELPQFLNCLMGQLSCVGPRPPLPSEVTQYDERAMRRLSVKPGLTGYWQVRGRSDTGFEEMVDMDLAYIEERSFLVDLKVVAKTVAAMFNGKGAC</sequence>
<dbReference type="PANTHER" id="PTHR30576:SF10">
    <property type="entry name" value="SLL5057 PROTEIN"/>
    <property type="match status" value="1"/>
</dbReference>
<evidence type="ECO:0000256" key="3">
    <source>
        <dbReference type="SAM" id="Phobius"/>
    </source>
</evidence>
<dbReference type="Proteomes" id="UP000001377">
    <property type="component" value="Chromosome"/>
</dbReference>
<gene>
    <name evidence="5" type="ordered locus">Elen_2444</name>
</gene>
<reference evidence="5 6" key="1">
    <citation type="journal article" date="2009" name="Stand. Genomic Sci.">
        <title>Complete genome sequence of Eggerthella lenta type strain (IPP VPI 0255).</title>
        <authorList>
            <person name="Saunders E."/>
            <person name="Pukall R."/>
            <person name="Abt B."/>
            <person name="Lapidus A."/>
            <person name="Glavina Del Rio T."/>
            <person name="Copeland A."/>
            <person name="Tice H."/>
            <person name="Cheng J.F."/>
            <person name="Lucas S."/>
            <person name="Chen F."/>
            <person name="Nolan M."/>
            <person name="Bruce D."/>
            <person name="Goodwin L."/>
            <person name="Pitluck S."/>
            <person name="Ivanova N."/>
            <person name="Mavromatis K."/>
            <person name="Ovchinnikova G."/>
            <person name="Pati A."/>
            <person name="Chen A."/>
            <person name="Palaniappan K."/>
            <person name="Land M."/>
            <person name="Hauser L."/>
            <person name="Chang Y.J."/>
            <person name="Jeffries C.D."/>
            <person name="Chain P."/>
            <person name="Meincke L."/>
            <person name="Sims D."/>
            <person name="Brettin T."/>
            <person name="Detter J.C."/>
            <person name="Goker M."/>
            <person name="Bristow J."/>
            <person name="Eisen J.A."/>
            <person name="Markowitz V."/>
            <person name="Hugenholtz P."/>
            <person name="Kyrpides N.C."/>
            <person name="Klenk H.P."/>
            <person name="Han C."/>
        </authorList>
    </citation>
    <scope>NUCLEOTIDE SEQUENCE [LARGE SCALE GENOMIC DNA]</scope>
    <source>
        <strain evidence="6">ATCC 25559 / DSM 2243 / CCUG 17323 / JCM 9979 / KCTC 3265 / NCTC 11813 / VPI 0255 / 1899 B</strain>
    </source>
</reference>